<feature type="transmembrane region" description="Helical" evidence="5">
    <location>
        <begin position="327"/>
        <end position="348"/>
    </location>
</feature>
<feature type="transmembrane region" description="Helical" evidence="5">
    <location>
        <begin position="234"/>
        <end position="254"/>
    </location>
</feature>
<dbReference type="RefSeq" id="WP_110185635.1">
    <property type="nucleotide sequence ID" value="NZ_CP177354.1"/>
</dbReference>
<keyword evidence="2 5" id="KW-0812">Transmembrane</keyword>
<comment type="caution">
    <text evidence="7">The sequence shown here is derived from an EMBL/GenBank/DDBJ whole genome shotgun (WGS) entry which is preliminary data.</text>
</comment>
<feature type="domain" description="O-antigen ligase-related" evidence="6">
    <location>
        <begin position="195"/>
        <end position="332"/>
    </location>
</feature>
<dbReference type="Proteomes" id="UP000248090">
    <property type="component" value="Unassembled WGS sequence"/>
</dbReference>
<gene>
    <name evidence="7" type="ORF">WH50_01005</name>
</gene>
<comment type="subcellular location">
    <subcellularLocation>
        <location evidence="1">Membrane</location>
        <topology evidence="1">Multi-pass membrane protein</topology>
    </subcellularLocation>
</comment>
<dbReference type="EMBL" id="LAPT01000002">
    <property type="protein sequence ID" value="PXF33121.1"/>
    <property type="molecule type" value="Genomic_DNA"/>
</dbReference>
<evidence type="ECO:0000313" key="8">
    <source>
        <dbReference type="Proteomes" id="UP000248090"/>
    </source>
</evidence>
<name>A0ABX5M3N9_9GAMM</name>
<evidence type="ECO:0000256" key="4">
    <source>
        <dbReference type="ARBA" id="ARBA00023136"/>
    </source>
</evidence>
<feature type="transmembrane region" description="Helical" evidence="5">
    <location>
        <begin position="210"/>
        <end position="227"/>
    </location>
</feature>
<evidence type="ECO:0000313" key="7">
    <source>
        <dbReference type="EMBL" id="PXF33121.1"/>
    </source>
</evidence>
<evidence type="ECO:0000256" key="1">
    <source>
        <dbReference type="ARBA" id="ARBA00004141"/>
    </source>
</evidence>
<protein>
    <recommendedName>
        <fullName evidence="6">O-antigen ligase-related domain-containing protein</fullName>
    </recommendedName>
</protein>
<sequence length="409" mass="45346">MHDASLNQPKSLIKATFIGMWALFIHLASFFSSAPTSIKEIAASVLMLSGIYCAYHRPDTLIKTIKTPLFFGYAVFLFTLLYSVFISQNPYKSWSEVSSLLIFKLFLTPLAIAIIMQTRKMSGFVLCSLAFALVATQIGDLLQYFLEWLLPDQYPVSDAYAHRARADGLVILLPFGLLLWPQTSTIYKRILLTVILILCIALLIGTNTRGAMLAAAFIGLLWLTLCLKRHEQALFLALAGVAILATFTFAPSSILSHLTLTTSNGRAGDGVWGAAIELIKANPWLGYGYGQYTTAYNSALPSHPEWIFQSAMGPHNLLLGQWAEGGVLLLLGTLLFCLLMMWYPLTTAFRLEKNSIDQSLLLALWLSFTGQNLVRGIVEMPEFNFWGVLVGVTLGVLIQQRKSQSIMKE</sequence>
<dbReference type="InterPro" id="IPR051533">
    <property type="entry name" value="WaaL-like"/>
</dbReference>
<feature type="transmembrane region" description="Helical" evidence="5">
    <location>
        <begin position="164"/>
        <end position="180"/>
    </location>
</feature>
<evidence type="ECO:0000259" key="6">
    <source>
        <dbReference type="Pfam" id="PF04932"/>
    </source>
</evidence>
<evidence type="ECO:0000256" key="2">
    <source>
        <dbReference type="ARBA" id="ARBA00022692"/>
    </source>
</evidence>
<feature type="transmembrane region" description="Helical" evidence="5">
    <location>
        <begin position="67"/>
        <end position="85"/>
    </location>
</feature>
<keyword evidence="4 5" id="KW-0472">Membrane</keyword>
<dbReference type="Pfam" id="PF04932">
    <property type="entry name" value="Wzy_C"/>
    <property type="match status" value="1"/>
</dbReference>
<keyword evidence="8" id="KW-1185">Reference proteome</keyword>
<keyword evidence="3 5" id="KW-1133">Transmembrane helix</keyword>
<feature type="transmembrane region" description="Helical" evidence="5">
    <location>
        <begin position="12"/>
        <end position="31"/>
    </location>
</feature>
<accession>A0ABX5M3N9</accession>
<evidence type="ECO:0000256" key="3">
    <source>
        <dbReference type="ARBA" id="ARBA00022989"/>
    </source>
</evidence>
<feature type="transmembrane region" description="Helical" evidence="5">
    <location>
        <begin position="187"/>
        <end position="204"/>
    </location>
</feature>
<feature type="transmembrane region" description="Helical" evidence="5">
    <location>
        <begin position="123"/>
        <end position="144"/>
    </location>
</feature>
<feature type="transmembrane region" description="Helical" evidence="5">
    <location>
        <begin position="97"/>
        <end position="116"/>
    </location>
</feature>
<dbReference type="PANTHER" id="PTHR37422">
    <property type="entry name" value="TEICHURONIC ACID BIOSYNTHESIS PROTEIN TUAE"/>
    <property type="match status" value="1"/>
</dbReference>
<dbReference type="InterPro" id="IPR007016">
    <property type="entry name" value="O-antigen_ligase-rel_domated"/>
</dbReference>
<dbReference type="PANTHER" id="PTHR37422:SF13">
    <property type="entry name" value="LIPOPOLYSACCHARIDE BIOSYNTHESIS PROTEIN PA4999-RELATED"/>
    <property type="match status" value="1"/>
</dbReference>
<reference evidence="7 8" key="1">
    <citation type="submission" date="2015-03" db="EMBL/GenBank/DDBJ databases">
        <authorList>
            <person name="Krishnan R."/>
            <person name="Midha S."/>
            <person name="Patil P.B."/>
            <person name="Rameshkumar N."/>
        </authorList>
    </citation>
    <scope>NUCLEOTIDE SEQUENCE [LARGE SCALE GENOMIC DNA]</scope>
    <source>
        <strain evidence="7 8">L1E11</strain>
    </source>
</reference>
<proteinExistence type="predicted"/>
<evidence type="ECO:0000256" key="5">
    <source>
        <dbReference type="SAM" id="Phobius"/>
    </source>
</evidence>
<organism evidence="7 8">
    <name type="scientific">Pokkaliibacter plantistimulans</name>
    <dbReference type="NCBI Taxonomy" id="1635171"/>
    <lineage>
        <taxon>Bacteria</taxon>
        <taxon>Pseudomonadati</taxon>
        <taxon>Pseudomonadota</taxon>
        <taxon>Gammaproteobacteria</taxon>
        <taxon>Oceanospirillales</taxon>
        <taxon>Balneatrichaceae</taxon>
        <taxon>Pokkaliibacter</taxon>
    </lineage>
</organism>